<dbReference type="FunCoup" id="G0MBG0">
    <property type="interactions" value="1952"/>
</dbReference>
<dbReference type="STRING" id="135651.G0MBG0"/>
<evidence type="ECO:0000313" key="4">
    <source>
        <dbReference type="Proteomes" id="UP000008068"/>
    </source>
</evidence>
<dbReference type="PANTHER" id="PTHR21449:SF5">
    <property type="entry name" value="CUB DOMAIN-CONTAINING PROTEIN-RELATED"/>
    <property type="match status" value="1"/>
</dbReference>
<evidence type="ECO:0000256" key="2">
    <source>
        <dbReference type="SAM" id="SignalP"/>
    </source>
</evidence>
<name>G0MBG0_CAEBE</name>
<sequence length="289" mass="32653">MIVLRFFLLALLVISISSEIDCSTKDTCFGEPHHCDPVSDCQSLIQFDDSGNLALFLRNFTEINEYAAIPIRRYPDETVEFLLCVPLQQKYLRVRAEMDGFVLSTDEILNSLTPITSEDYSRCYFDSSHLPENFRTESSFTVSRGNIDGLAIINDGVLLHPVNANLDFEDDSEEVDLFSTYYFLGRPVQEETVEKNGWWRSVRSPSDSDVDSQNVIEDEKRKSSIQMNTETSTGQNDPTMHAEASQATMGTIDHQITPQSQESPDNSEAKSISLAVKLTLLVVMLMYIF</sequence>
<feature type="chain" id="PRO_5003402970" evidence="2">
    <location>
        <begin position="19"/>
        <end position="289"/>
    </location>
</feature>
<dbReference type="HOGENOM" id="CLU_963868_0_0_1"/>
<accession>G0MBG0</accession>
<feature type="compositionally biased region" description="Polar residues" evidence="1">
    <location>
        <begin position="224"/>
        <end position="238"/>
    </location>
</feature>
<feature type="region of interest" description="Disordered" evidence="1">
    <location>
        <begin position="203"/>
        <end position="248"/>
    </location>
</feature>
<reference evidence="4" key="1">
    <citation type="submission" date="2011-07" db="EMBL/GenBank/DDBJ databases">
        <authorList>
            <consortium name="Caenorhabditis brenneri Sequencing and Analysis Consortium"/>
            <person name="Wilson R.K."/>
        </authorList>
    </citation>
    <scope>NUCLEOTIDE SEQUENCE [LARGE SCALE GENOMIC DNA]</scope>
    <source>
        <strain evidence="4">PB2801</strain>
    </source>
</reference>
<dbReference type="AlphaFoldDB" id="G0MBG0"/>
<feature type="signal peptide" evidence="2">
    <location>
        <begin position="1"/>
        <end position="18"/>
    </location>
</feature>
<dbReference type="Proteomes" id="UP000008068">
    <property type="component" value="Unassembled WGS sequence"/>
</dbReference>
<keyword evidence="4" id="KW-1185">Reference proteome</keyword>
<dbReference type="eggNOG" id="ENOG502TDGU">
    <property type="taxonomic scope" value="Eukaryota"/>
</dbReference>
<protein>
    <submittedName>
        <fullName evidence="3">Uncharacterized protein</fullName>
    </submittedName>
</protein>
<dbReference type="InParanoid" id="G0MBG0"/>
<proteinExistence type="predicted"/>
<keyword evidence="2" id="KW-0732">Signal</keyword>
<evidence type="ECO:0000256" key="1">
    <source>
        <dbReference type="SAM" id="MobiDB-lite"/>
    </source>
</evidence>
<dbReference type="PANTHER" id="PTHR21449">
    <property type="entry name" value="PROTEIN CBG05271-RELATED"/>
    <property type="match status" value="1"/>
</dbReference>
<dbReference type="EMBL" id="GL379788">
    <property type="protein sequence ID" value="EGT40638.1"/>
    <property type="molecule type" value="Genomic_DNA"/>
</dbReference>
<dbReference type="OrthoDB" id="5872607at2759"/>
<gene>
    <name evidence="3" type="ORF">CAEBREN_13537</name>
</gene>
<evidence type="ECO:0000313" key="3">
    <source>
        <dbReference type="EMBL" id="EGT40638.1"/>
    </source>
</evidence>
<organism evidence="4">
    <name type="scientific">Caenorhabditis brenneri</name>
    <name type="common">Nematode worm</name>
    <dbReference type="NCBI Taxonomy" id="135651"/>
    <lineage>
        <taxon>Eukaryota</taxon>
        <taxon>Metazoa</taxon>
        <taxon>Ecdysozoa</taxon>
        <taxon>Nematoda</taxon>
        <taxon>Chromadorea</taxon>
        <taxon>Rhabditida</taxon>
        <taxon>Rhabditina</taxon>
        <taxon>Rhabditomorpha</taxon>
        <taxon>Rhabditoidea</taxon>
        <taxon>Rhabditidae</taxon>
        <taxon>Peloderinae</taxon>
        <taxon>Caenorhabditis</taxon>
    </lineage>
</organism>